<reference evidence="2" key="1">
    <citation type="submission" date="2016-11" db="UniProtKB">
        <authorList>
            <consortium name="WormBaseParasite"/>
        </authorList>
    </citation>
    <scope>IDENTIFICATION</scope>
</reference>
<dbReference type="AlphaFoldDB" id="A0A1I7WEV1"/>
<name>A0A1I7WEV1_HETBA</name>
<accession>A0A1I7WEV1</accession>
<proteinExistence type="predicted"/>
<evidence type="ECO:0000313" key="2">
    <source>
        <dbReference type="WBParaSite" id="Hba_03491"/>
    </source>
</evidence>
<sequence>MFSLVTFGFLRNEIIDPFSNFPYTKSNVRLSVVMQQNDLPPSLS</sequence>
<keyword evidence="1" id="KW-1185">Reference proteome</keyword>
<organism evidence="1 2">
    <name type="scientific">Heterorhabditis bacteriophora</name>
    <name type="common">Entomopathogenic nematode worm</name>
    <dbReference type="NCBI Taxonomy" id="37862"/>
    <lineage>
        <taxon>Eukaryota</taxon>
        <taxon>Metazoa</taxon>
        <taxon>Ecdysozoa</taxon>
        <taxon>Nematoda</taxon>
        <taxon>Chromadorea</taxon>
        <taxon>Rhabditida</taxon>
        <taxon>Rhabditina</taxon>
        <taxon>Rhabditomorpha</taxon>
        <taxon>Strongyloidea</taxon>
        <taxon>Heterorhabditidae</taxon>
        <taxon>Heterorhabditis</taxon>
    </lineage>
</organism>
<evidence type="ECO:0000313" key="1">
    <source>
        <dbReference type="Proteomes" id="UP000095283"/>
    </source>
</evidence>
<dbReference type="Proteomes" id="UP000095283">
    <property type="component" value="Unplaced"/>
</dbReference>
<dbReference type="WBParaSite" id="Hba_03491">
    <property type="protein sequence ID" value="Hba_03491"/>
    <property type="gene ID" value="Hba_03491"/>
</dbReference>
<protein>
    <submittedName>
        <fullName evidence="2">Uncharacterized protein</fullName>
    </submittedName>
</protein>